<protein>
    <submittedName>
        <fullName evidence="1">Ac55</fullName>
    </submittedName>
</protein>
<reference evidence="1 2" key="1">
    <citation type="journal article" date="2019" name="Viruses">
        <title>Genome Analysis of a Novel Clade II.b Alphabaculovirus Obtained from Artaxa digramma.</title>
        <authorList>
            <person name="Li J."/>
            <person name="Duan X."/>
            <person name="Wang Q."/>
            <person name="Zhang L."/>
            <person name="Deng F."/>
            <person name="Wang H."/>
            <person name="Hu Z."/>
            <person name="Wang M."/>
            <person name="Wang J."/>
        </authorList>
    </citation>
    <scope>NUCLEOTIDE SEQUENCE [LARGE SCALE GENOMIC DNA]</scope>
    <source>
        <strain evidence="1 2">424</strain>
    </source>
</reference>
<accession>A0AAE6R7G5</accession>
<keyword evidence="2" id="KW-1185">Reference proteome</keyword>
<dbReference type="InterPro" id="IPR035162">
    <property type="entry name" value="DUF5470"/>
</dbReference>
<evidence type="ECO:0000313" key="2">
    <source>
        <dbReference type="Proteomes" id="UP000830275"/>
    </source>
</evidence>
<dbReference type="Pfam" id="PF17564">
    <property type="entry name" value="DUF5470"/>
    <property type="match status" value="1"/>
</dbReference>
<gene>
    <name evidence="1" type="primary">ac55</name>
    <name evidence="1" type="ORF">Eudi_ORF34</name>
</gene>
<organism evidence="1 2">
    <name type="scientific">Artaxa digramma nucleopolyhedrovirus</name>
    <dbReference type="NCBI Taxonomy" id="3070910"/>
    <lineage>
        <taxon>Viruses</taxon>
        <taxon>Viruses incertae sedis</taxon>
        <taxon>Naldaviricetes</taxon>
        <taxon>Lefavirales</taxon>
        <taxon>Baculoviridae</taxon>
        <taxon>Alphabaculovirus</taxon>
        <taxon>Alphabaculovirus ardigrammae</taxon>
    </lineage>
</organism>
<dbReference type="EMBL" id="MN233792">
    <property type="protein sequence ID" value="QHB21693.1"/>
    <property type="molecule type" value="Genomic_DNA"/>
</dbReference>
<proteinExistence type="predicted"/>
<evidence type="ECO:0000313" key="1">
    <source>
        <dbReference type="EMBL" id="QHB21693.1"/>
    </source>
</evidence>
<name>A0AAE6R7G5_9ABAC</name>
<dbReference type="Proteomes" id="UP000830275">
    <property type="component" value="Segment"/>
</dbReference>
<sequence>MKENFAMSNCLNFKLKSVIDNTVETKIKKNLSHAKSLSEFYAKHKEDSNMVGRVTTYDVVGQRDYKKQFDEKQYKF</sequence>